<evidence type="ECO:0000259" key="7">
    <source>
        <dbReference type="Pfam" id="PF09335"/>
    </source>
</evidence>
<dbReference type="InterPro" id="IPR032816">
    <property type="entry name" value="VTT_dom"/>
</dbReference>
<feature type="transmembrane region" description="Helical" evidence="6">
    <location>
        <begin position="35"/>
        <end position="55"/>
    </location>
</feature>
<evidence type="ECO:0000313" key="9">
    <source>
        <dbReference type="Proteomes" id="UP001589818"/>
    </source>
</evidence>
<feature type="domain" description="VTT" evidence="7">
    <location>
        <begin position="48"/>
        <end position="162"/>
    </location>
</feature>
<proteinExistence type="inferred from homology"/>
<dbReference type="PANTHER" id="PTHR12677:SF55">
    <property type="entry name" value="UNDECAPRENYL PHOSPHATE TRANSPORTER SAOUHSC_00901-RELATED"/>
    <property type="match status" value="1"/>
</dbReference>
<evidence type="ECO:0000313" key="8">
    <source>
        <dbReference type="EMBL" id="MFC0393756.1"/>
    </source>
</evidence>
<comment type="subcellular location">
    <subcellularLocation>
        <location evidence="1 6">Cell membrane</location>
        <topology evidence="1 6">Multi-pass membrane protein</topology>
    </subcellularLocation>
</comment>
<feature type="transmembrane region" description="Helical" evidence="6">
    <location>
        <begin position="62"/>
        <end position="84"/>
    </location>
</feature>
<keyword evidence="2 6" id="KW-1003">Cell membrane</keyword>
<protein>
    <recommendedName>
        <fullName evidence="6">TVP38/TMEM64 family membrane protein</fullName>
    </recommendedName>
</protein>
<evidence type="ECO:0000256" key="3">
    <source>
        <dbReference type="ARBA" id="ARBA00022692"/>
    </source>
</evidence>
<evidence type="ECO:0000256" key="4">
    <source>
        <dbReference type="ARBA" id="ARBA00022989"/>
    </source>
</evidence>
<evidence type="ECO:0000256" key="6">
    <source>
        <dbReference type="RuleBase" id="RU366058"/>
    </source>
</evidence>
<keyword evidence="5 6" id="KW-0472">Membrane</keyword>
<dbReference type="EMBL" id="JBHLVF010000034">
    <property type="protein sequence ID" value="MFC0393756.1"/>
    <property type="molecule type" value="Genomic_DNA"/>
</dbReference>
<reference evidence="8 9" key="1">
    <citation type="submission" date="2024-09" db="EMBL/GenBank/DDBJ databases">
        <authorList>
            <person name="Sun Q."/>
            <person name="Mori K."/>
        </authorList>
    </citation>
    <scope>NUCLEOTIDE SEQUENCE [LARGE SCALE GENOMIC DNA]</scope>
    <source>
        <strain evidence="8 9">CCM 4839</strain>
    </source>
</reference>
<sequence>MSQWNEWIHELKNLDLQQLQKTLESYSAFGPLPGIALTMVESFLPILPLLVFVAVNANIYGLWMGSLFSWIGVCGGSLIVFLIARKLGTKFGPWIQRKLPKTKRFFNWIEQRGFTPIFLLACFPFSPSVLINIVSGLSKVPFHTFVVAVLLGKAVMIFSVSLLSFDIVNLAKEPWRIVLTCILIFAMWFAGKQLEKRYELK</sequence>
<organism evidence="8 9">
    <name type="scientific">Paenibacillus mendelii</name>
    <dbReference type="NCBI Taxonomy" id="206163"/>
    <lineage>
        <taxon>Bacteria</taxon>
        <taxon>Bacillati</taxon>
        <taxon>Bacillota</taxon>
        <taxon>Bacilli</taxon>
        <taxon>Bacillales</taxon>
        <taxon>Paenibacillaceae</taxon>
        <taxon>Paenibacillus</taxon>
    </lineage>
</organism>
<feature type="transmembrane region" description="Helical" evidence="6">
    <location>
        <begin position="174"/>
        <end position="191"/>
    </location>
</feature>
<evidence type="ECO:0000256" key="1">
    <source>
        <dbReference type="ARBA" id="ARBA00004651"/>
    </source>
</evidence>
<name>A0ABV6JCX6_9BACL</name>
<comment type="similarity">
    <text evidence="6">Belongs to the TVP38/TMEM64 family.</text>
</comment>
<gene>
    <name evidence="8" type="ORF">ACFFJ8_20600</name>
</gene>
<keyword evidence="9" id="KW-1185">Reference proteome</keyword>
<feature type="transmembrane region" description="Helical" evidence="6">
    <location>
        <begin position="113"/>
        <end position="133"/>
    </location>
</feature>
<keyword evidence="3 6" id="KW-0812">Transmembrane</keyword>
<accession>A0ABV6JCX6</accession>
<keyword evidence="4 6" id="KW-1133">Transmembrane helix</keyword>
<feature type="transmembrane region" description="Helical" evidence="6">
    <location>
        <begin position="145"/>
        <end position="168"/>
    </location>
</feature>
<evidence type="ECO:0000256" key="5">
    <source>
        <dbReference type="ARBA" id="ARBA00023136"/>
    </source>
</evidence>
<dbReference type="RefSeq" id="WP_204820569.1">
    <property type="nucleotide sequence ID" value="NZ_JANHOF010000013.1"/>
</dbReference>
<dbReference type="Proteomes" id="UP001589818">
    <property type="component" value="Unassembled WGS sequence"/>
</dbReference>
<dbReference type="PANTHER" id="PTHR12677">
    <property type="entry name" value="GOLGI APPARATUS MEMBRANE PROTEIN TVP38-RELATED"/>
    <property type="match status" value="1"/>
</dbReference>
<evidence type="ECO:0000256" key="2">
    <source>
        <dbReference type="ARBA" id="ARBA00022475"/>
    </source>
</evidence>
<dbReference type="InterPro" id="IPR015414">
    <property type="entry name" value="TMEM64"/>
</dbReference>
<comment type="caution">
    <text evidence="8">The sequence shown here is derived from an EMBL/GenBank/DDBJ whole genome shotgun (WGS) entry which is preliminary data.</text>
</comment>
<dbReference type="Pfam" id="PF09335">
    <property type="entry name" value="VTT_dom"/>
    <property type="match status" value="1"/>
</dbReference>